<dbReference type="EMBL" id="KN818236">
    <property type="protein sequence ID" value="KIL66508.1"/>
    <property type="molecule type" value="Genomic_DNA"/>
</dbReference>
<evidence type="ECO:0000256" key="3">
    <source>
        <dbReference type="ARBA" id="ARBA00022630"/>
    </source>
</evidence>
<gene>
    <name evidence="8" type="ORF">M378DRAFT_124078</name>
</gene>
<dbReference type="AlphaFoldDB" id="A0A0C2XCD8"/>
<keyword evidence="9" id="KW-1185">Reference proteome</keyword>
<keyword evidence="6" id="KW-0732">Signal</keyword>
<dbReference type="InterPro" id="IPR006093">
    <property type="entry name" value="Oxy_OxRdtase_FAD_BS"/>
</dbReference>
<dbReference type="GO" id="GO:0016491">
    <property type="term" value="F:oxidoreductase activity"/>
    <property type="evidence" value="ECO:0007669"/>
    <property type="project" value="UniProtKB-KW"/>
</dbReference>
<dbReference type="InParanoid" id="A0A0C2XCD8"/>
<keyword evidence="4" id="KW-0274">FAD</keyword>
<dbReference type="GO" id="GO:0071949">
    <property type="term" value="F:FAD binding"/>
    <property type="evidence" value="ECO:0007669"/>
    <property type="project" value="InterPro"/>
</dbReference>
<dbReference type="STRING" id="946122.A0A0C2XCD8"/>
<name>A0A0C2XCD8_AMAMK</name>
<dbReference type="PROSITE" id="PS00862">
    <property type="entry name" value="OX2_COVAL_FAD"/>
    <property type="match status" value="1"/>
</dbReference>
<protein>
    <submittedName>
        <fullName evidence="8">Glucooligosaccharide oxidase</fullName>
    </submittedName>
</protein>
<evidence type="ECO:0000256" key="6">
    <source>
        <dbReference type="SAM" id="SignalP"/>
    </source>
</evidence>
<evidence type="ECO:0000256" key="4">
    <source>
        <dbReference type="ARBA" id="ARBA00022827"/>
    </source>
</evidence>
<sequence length="492" mass="52851">MRFCRSLSLLIAALGFCQAATTDLPGDFTSAGITAVFPGDPAYQTDSQAYNLRFTVQPAAVTFPNTPQDVSTIVKIGATFGYPVVARSGGHSYIANGLGGTDGAIVIDLRNLKQITVNQDGTATIQPGNRLGDVASALNNNGRALPHGTCPYVGIGGHASHGGFGFTSRMWGLTLDTIQSLEVVLANGTCATLSANQYPDLFFAMRGAGPSFGVTTSFTVQTFPVPPSATVFIYTWNMNPTDAANAVSSFQKFAQTNLPPEFDAEFNFGKGNAQGQVSVRLVGGWYSSPDAFNAVIAPFLATVPKPDNVDLTVSSYIDSVTNLGGKGTLSTTAPDNTDTFYVKSLMTPPFPDAALLAYTNYVANQGFQANLAWFVQFELYGGTNSKINSVPLDSTAFGHRNSMWTLQMYASSPSFQPPYPDSGFTFLDDMANILLSNSPSNFDYGAYPNYADNMLPDWQHLYYASHYDKLVSIKQEYDPTNVFRFPESIGSQ</sequence>
<dbReference type="PANTHER" id="PTHR42973:SF39">
    <property type="entry name" value="FAD-BINDING PCMH-TYPE DOMAIN-CONTAINING PROTEIN"/>
    <property type="match status" value="1"/>
</dbReference>
<dbReference type="OrthoDB" id="407275at2759"/>
<dbReference type="Gene3D" id="3.30.465.10">
    <property type="match status" value="1"/>
</dbReference>
<comment type="similarity">
    <text evidence="2">Belongs to the oxygen-dependent FAD-linked oxidoreductase family.</text>
</comment>
<evidence type="ECO:0000256" key="2">
    <source>
        <dbReference type="ARBA" id="ARBA00005466"/>
    </source>
</evidence>
<accession>A0A0C2XCD8</accession>
<dbReference type="InterPro" id="IPR012951">
    <property type="entry name" value="BBE"/>
</dbReference>
<proteinExistence type="inferred from homology"/>
<organism evidence="8 9">
    <name type="scientific">Amanita muscaria (strain Koide BX008)</name>
    <dbReference type="NCBI Taxonomy" id="946122"/>
    <lineage>
        <taxon>Eukaryota</taxon>
        <taxon>Fungi</taxon>
        <taxon>Dikarya</taxon>
        <taxon>Basidiomycota</taxon>
        <taxon>Agaricomycotina</taxon>
        <taxon>Agaricomycetes</taxon>
        <taxon>Agaricomycetidae</taxon>
        <taxon>Agaricales</taxon>
        <taxon>Pluteineae</taxon>
        <taxon>Amanitaceae</taxon>
        <taxon>Amanita</taxon>
    </lineage>
</organism>
<dbReference type="Proteomes" id="UP000054549">
    <property type="component" value="Unassembled WGS sequence"/>
</dbReference>
<evidence type="ECO:0000313" key="8">
    <source>
        <dbReference type="EMBL" id="KIL66508.1"/>
    </source>
</evidence>
<dbReference type="InterPro" id="IPR016169">
    <property type="entry name" value="FAD-bd_PCMH_sub2"/>
</dbReference>
<dbReference type="PANTHER" id="PTHR42973">
    <property type="entry name" value="BINDING OXIDOREDUCTASE, PUTATIVE (AFU_ORTHOLOGUE AFUA_1G17690)-RELATED"/>
    <property type="match status" value="1"/>
</dbReference>
<feature type="domain" description="FAD-binding PCMH-type" evidence="7">
    <location>
        <begin position="54"/>
        <end position="225"/>
    </location>
</feature>
<dbReference type="Gene3D" id="3.40.462.20">
    <property type="match status" value="1"/>
</dbReference>
<feature type="signal peptide" evidence="6">
    <location>
        <begin position="1"/>
        <end position="19"/>
    </location>
</feature>
<comment type="cofactor">
    <cofactor evidence="1">
        <name>FAD</name>
        <dbReference type="ChEBI" id="CHEBI:57692"/>
    </cofactor>
</comment>
<evidence type="ECO:0000256" key="1">
    <source>
        <dbReference type="ARBA" id="ARBA00001974"/>
    </source>
</evidence>
<keyword evidence="5" id="KW-0560">Oxidoreductase</keyword>
<keyword evidence="3" id="KW-0285">Flavoprotein</keyword>
<dbReference type="PROSITE" id="PS51387">
    <property type="entry name" value="FAD_PCMH"/>
    <property type="match status" value="1"/>
</dbReference>
<dbReference type="InterPro" id="IPR006094">
    <property type="entry name" value="Oxid_FAD_bind_N"/>
</dbReference>
<dbReference type="InterPro" id="IPR016166">
    <property type="entry name" value="FAD-bd_PCMH"/>
</dbReference>
<feature type="chain" id="PRO_5002158639" evidence="6">
    <location>
        <begin position="20"/>
        <end position="492"/>
    </location>
</feature>
<dbReference type="HOGENOM" id="CLU_018354_10_1_1"/>
<dbReference type="SUPFAM" id="SSF56176">
    <property type="entry name" value="FAD-binding/transporter-associated domain-like"/>
    <property type="match status" value="1"/>
</dbReference>
<dbReference type="Pfam" id="PF08031">
    <property type="entry name" value="BBE"/>
    <property type="match status" value="1"/>
</dbReference>
<reference evidence="8 9" key="1">
    <citation type="submission" date="2014-04" db="EMBL/GenBank/DDBJ databases">
        <title>Evolutionary Origins and Diversification of the Mycorrhizal Mutualists.</title>
        <authorList>
            <consortium name="DOE Joint Genome Institute"/>
            <consortium name="Mycorrhizal Genomics Consortium"/>
            <person name="Kohler A."/>
            <person name="Kuo A."/>
            <person name="Nagy L.G."/>
            <person name="Floudas D."/>
            <person name="Copeland A."/>
            <person name="Barry K.W."/>
            <person name="Cichocki N."/>
            <person name="Veneault-Fourrey C."/>
            <person name="LaButti K."/>
            <person name="Lindquist E.A."/>
            <person name="Lipzen A."/>
            <person name="Lundell T."/>
            <person name="Morin E."/>
            <person name="Murat C."/>
            <person name="Riley R."/>
            <person name="Ohm R."/>
            <person name="Sun H."/>
            <person name="Tunlid A."/>
            <person name="Henrissat B."/>
            <person name="Grigoriev I.V."/>
            <person name="Hibbett D.S."/>
            <person name="Martin F."/>
        </authorList>
    </citation>
    <scope>NUCLEOTIDE SEQUENCE [LARGE SCALE GENOMIC DNA]</scope>
    <source>
        <strain evidence="8 9">Koide BX008</strain>
    </source>
</reference>
<dbReference type="InterPro" id="IPR036318">
    <property type="entry name" value="FAD-bd_PCMH-like_sf"/>
</dbReference>
<dbReference type="InterPro" id="IPR050416">
    <property type="entry name" value="FAD-linked_Oxidoreductase"/>
</dbReference>
<dbReference type="Pfam" id="PF01565">
    <property type="entry name" value="FAD_binding_4"/>
    <property type="match status" value="1"/>
</dbReference>
<evidence type="ECO:0000313" key="9">
    <source>
        <dbReference type="Proteomes" id="UP000054549"/>
    </source>
</evidence>
<evidence type="ECO:0000256" key="5">
    <source>
        <dbReference type="ARBA" id="ARBA00023002"/>
    </source>
</evidence>
<evidence type="ECO:0000259" key="7">
    <source>
        <dbReference type="PROSITE" id="PS51387"/>
    </source>
</evidence>